<evidence type="ECO:0000313" key="2">
    <source>
        <dbReference type="EMBL" id="MCE7007374.1"/>
    </source>
</evidence>
<reference evidence="2 3" key="1">
    <citation type="submission" date="2021-12" db="EMBL/GenBank/DDBJ databases">
        <title>Genome sequence of Kibdelosporangium philippinense ATCC 49844.</title>
        <authorList>
            <person name="Fedorov E.A."/>
            <person name="Omeragic M."/>
            <person name="Shalygina K.F."/>
            <person name="Maclea K.S."/>
        </authorList>
    </citation>
    <scope>NUCLEOTIDE SEQUENCE [LARGE SCALE GENOMIC DNA]</scope>
    <source>
        <strain evidence="2 3">ATCC 49844</strain>
    </source>
</reference>
<dbReference type="EMBL" id="JAJVCN010000003">
    <property type="protein sequence ID" value="MCE7007374.1"/>
    <property type="molecule type" value="Genomic_DNA"/>
</dbReference>
<evidence type="ECO:0000313" key="3">
    <source>
        <dbReference type="Proteomes" id="UP001521150"/>
    </source>
</evidence>
<dbReference type="Proteomes" id="UP001521150">
    <property type="component" value="Unassembled WGS sequence"/>
</dbReference>
<sequence length="164" mass="18789">MQSQILDLGKRDPPRRFQLSGIEDERHIEEFPEMDNDLIAKRGRIEIPAFVQQEPLQIARSRAGVRRQQVKGLFSADQRDRLEQRLRLSLGHPGDAAGQVVQQRLTDRSERLSLSESLGRNQLGQTLVNAPTQIHIERTRRLQARGSEQPERTSIPRFRVGAVK</sequence>
<evidence type="ECO:0000256" key="1">
    <source>
        <dbReference type="SAM" id="MobiDB-lite"/>
    </source>
</evidence>
<gene>
    <name evidence="2" type="ORF">LWC34_31835</name>
</gene>
<dbReference type="RefSeq" id="WP_233728986.1">
    <property type="nucleotide sequence ID" value="NZ_JAJVCN010000003.1"/>
</dbReference>
<protein>
    <submittedName>
        <fullName evidence="2">Uncharacterized protein</fullName>
    </submittedName>
</protein>
<proteinExistence type="predicted"/>
<name>A0ABS8ZIX6_9PSEU</name>
<organism evidence="2 3">
    <name type="scientific">Kibdelosporangium philippinense</name>
    <dbReference type="NCBI Taxonomy" id="211113"/>
    <lineage>
        <taxon>Bacteria</taxon>
        <taxon>Bacillati</taxon>
        <taxon>Actinomycetota</taxon>
        <taxon>Actinomycetes</taxon>
        <taxon>Pseudonocardiales</taxon>
        <taxon>Pseudonocardiaceae</taxon>
        <taxon>Kibdelosporangium</taxon>
    </lineage>
</organism>
<accession>A0ABS8ZIX6</accession>
<comment type="caution">
    <text evidence="2">The sequence shown here is derived from an EMBL/GenBank/DDBJ whole genome shotgun (WGS) entry which is preliminary data.</text>
</comment>
<feature type="region of interest" description="Disordered" evidence="1">
    <location>
        <begin position="141"/>
        <end position="164"/>
    </location>
</feature>
<keyword evidence="3" id="KW-1185">Reference proteome</keyword>